<dbReference type="Proteomes" id="UP000607645">
    <property type="component" value="Unassembled WGS sequence"/>
</dbReference>
<protein>
    <recommendedName>
        <fullName evidence="3">FAD:protein FMN transferase</fullName>
    </recommendedName>
</protein>
<evidence type="ECO:0000313" key="1">
    <source>
        <dbReference type="EMBL" id="MBC5735791.1"/>
    </source>
</evidence>
<evidence type="ECO:0000313" key="2">
    <source>
        <dbReference type="Proteomes" id="UP000607645"/>
    </source>
</evidence>
<proteinExistence type="predicted"/>
<accession>A0A8J6JAE0</accession>
<reference evidence="1" key="1">
    <citation type="submission" date="2020-08" db="EMBL/GenBank/DDBJ databases">
        <title>Genome public.</title>
        <authorList>
            <person name="Liu C."/>
            <person name="Sun Q."/>
        </authorList>
    </citation>
    <scope>NUCLEOTIDE SEQUENCE</scope>
    <source>
        <strain evidence="1">NSJ-52</strain>
    </source>
</reference>
<organism evidence="1 2">
    <name type="scientific">Lawsonibacter faecis</name>
    <dbReference type="NCBI Taxonomy" id="2763052"/>
    <lineage>
        <taxon>Bacteria</taxon>
        <taxon>Bacillati</taxon>
        <taxon>Bacillota</taxon>
        <taxon>Clostridia</taxon>
        <taxon>Eubacteriales</taxon>
        <taxon>Oscillospiraceae</taxon>
        <taxon>Lawsonibacter</taxon>
    </lineage>
</organism>
<keyword evidence="2" id="KW-1185">Reference proteome</keyword>
<dbReference type="AlphaFoldDB" id="A0A8J6JAE0"/>
<sequence length="283" mass="29865">MLKDEHIRIMPEGQVYIEYGPTAMLVAAYNEEGKPLTALCRNAFKVLRTGLAQIAEALPLLRRRPDAVTESQLQGLPLAMCRAVRLTGEPTLTPMAAVAGSLADTVADWLADQGAAVAVANNGGDVALRLAPGQSLRLRTVIDLHTGETSQPALIQAGAGIGGICTSGLGGRSFTRGIAESVTVFAARANVADALATHLANCSFIDSPRVASTLAVNLDPQTDIPELEVVTATDILPEEELHRAITQVLEEAGRQYSAGLLIRMEGSIQGRRFAFPGNAVHEP</sequence>
<gene>
    <name evidence="1" type="ORF">H8S62_02035</name>
</gene>
<dbReference type="RefSeq" id="WP_186918320.1">
    <property type="nucleotide sequence ID" value="NZ_JACOPQ010000001.1"/>
</dbReference>
<name>A0A8J6JAE0_9FIRM</name>
<dbReference type="InterPro" id="IPR003374">
    <property type="entry name" value="ApbE-like_sf"/>
</dbReference>
<dbReference type="EMBL" id="JACOPQ010000001">
    <property type="protein sequence ID" value="MBC5735791.1"/>
    <property type="molecule type" value="Genomic_DNA"/>
</dbReference>
<dbReference type="SUPFAM" id="SSF143631">
    <property type="entry name" value="ApbE-like"/>
    <property type="match status" value="1"/>
</dbReference>
<evidence type="ECO:0008006" key="3">
    <source>
        <dbReference type="Google" id="ProtNLM"/>
    </source>
</evidence>
<dbReference type="Gene3D" id="3.10.520.10">
    <property type="entry name" value="ApbE-like domains"/>
    <property type="match status" value="1"/>
</dbReference>
<comment type="caution">
    <text evidence="1">The sequence shown here is derived from an EMBL/GenBank/DDBJ whole genome shotgun (WGS) entry which is preliminary data.</text>
</comment>